<proteinExistence type="predicted"/>
<evidence type="ECO:0000256" key="2">
    <source>
        <dbReference type="ARBA" id="ARBA00022755"/>
    </source>
</evidence>
<dbReference type="AlphaFoldDB" id="E1QDM9"/>
<dbReference type="PROSITE" id="PS51855">
    <property type="entry name" value="MGS"/>
    <property type="match status" value="1"/>
</dbReference>
<keyword evidence="1 6" id="KW-0808">Transferase</keyword>
<evidence type="ECO:0000256" key="3">
    <source>
        <dbReference type="ARBA" id="ARBA00022801"/>
    </source>
</evidence>
<accession>E1QDM9</accession>
<dbReference type="GO" id="GO:0003937">
    <property type="term" value="F:IMP cyclohydrolase activity"/>
    <property type="evidence" value="ECO:0007669"/>
    <property type="project" value="InterPro"/>
</dbReference>
<dbReference type="InterPro" id="IPR002695">
    <property type="entry name" value="PurH-like"/>
</dbReference>
<dbReference type="Proteomes" id="UP000009047">
    <property type="component" value="Chromosome"/>
</dbReference>
<dbReference type="InterPro" id="IPR011607">
    <property type="entry name" value="MGS-like_dom"/>
</dbReference>
<dbReference type="GO" id="GO:0005829">
    <property type="term" value="C:cytosol"/>
    <property type="evidence" value="ECO:0007669"/>
    <property type="project" value="TreeGrafter"/>
</dbReference>
<dbReference type="SMART" id="SM00851">
    <property type="entry name" value="MGS"/>
    <property type="match status" value="1"/>
</dbReference>
<dbReference type="GO" id="GO:0006189">
    <property type="term" value="P:'de novo' IMP biosynthetic process"/>
    <property type="evidence" value="ECO:0007669"/>
    <property type="project" value="TreeGrafter"/>
</dbReference>
<reference evidence="6 7" key="1">
    <citation type="journal article" date="2010" name="Stand. Genomic Sci.">
        <title>Complete genome sequence of Desulfarculus baarsii type strain (2st14).</title>
        <authorList>
            <person name="Sun H."/>
            <person name="Spring S."/>
            <person name="Lapidus A."/>
            <person name="Davenport K."/>
            <person name="Del Rio T.G."/>
            <person name="Tice H."/>
            <person name="Nolan M."/>
            <person name="Copeland A."/>
            <person name="Cheng J.F."/>
            <person name="Lucas S."/>
            <person name="Tapia R."/>
            <person name="Goodwin L."/>
            <person name="Pitluck S."/>
            <person name="Ivanova N."/>
            <person name="Pagani I."/>
            <person name="Mavromatis K."/>
            <person name="Ovchinnikova G."/>
            <person name="Pati A."/>
            <person name="Chen A."/>
            <person name="Palaniappan K."/>
            <person name="Hauser L."/>
            <person name="Chang Y.J."/>
            <person name="Jeffries C.D."/>
            <person name="Detter J.C."/>
            <person name="Han C."/>
            <person name="Rohde M."/>
            <person name="Brambilla E."/>
            <person name="Goker M."/>
            <person name="Woyke T."/>
            <person name="Bristow J."/>
            <person name="Eisen J.A."/>
            <person name="Markowitz V."/>
            <person name="Hugenholtz P."/>
            <person name="Kyrpides N.C."/>
            <person name="Klenk H.P."/>
            <person name="Land M."/>
        </authorList>
    </citation>
    <scope>NUCLEOTIDE SEQUENCE [LARGE SCALE GENOMIC DNA]</scope>
    <source>
        <strain evidence="7">ATCC 33931 / DSM 2075 / LMG 7858 / VKM B-1802 / 2st14</strain>
    </source>
</reference>
<dbReference type="eggNOG" id="COG0138">
    <property type="taxonomic scope" value="Bacteria"/>
</dbReference>
<dbReference type="HOGENOM" id="CLU_016316_2_1_7"/>
<dbReference type="CDD" id="cd01421">
    <property type="entry name" value="IMPCH"/>
    <property type="match status" value="1"/>
</dbReference>
<feature type="domain" description="MGS-like" evidence="5">
    <location>
        <begin position="1"/>
        <end position="148"/>
    </location>
</feature>
<dbReference type="STRING" id="644282.Deba_0169"/>
<dbReference type="Pfam" id="PF01808">
    <property type="entry name" value="AICARFT_IMPCHas"/>
    <property type="match status" value="1"/>
</dbReference>
<gene>
    <name evidence="6" type="ordered locus">Deba_0169</name>
</gene>
<dbReference type="KEGG" id="dbr:Deba_0169"/>
<dbReference type="FunFam" id="3.40.50.1380:FF:000001">
    <property type="entry name" value="Bifunctional purine biosynthesis protein PurH"/>
    <property type="match status" value="1"/>
</dbReference>
<keyword evidence="2" id="KW-0658">Purine biosynthesis</keyword>
<dbReference type="OrthoDB" id="9802065at2"/>
<evidence type="ECO:0000313" key="6">
    <source>
        <dbReference type="EMBL" id="ADK83548.1"/>
    </source>
</evidence>
<protein>
    <submittedName>
        <fullName evidence="6">Phosphoribosylaminoimidazolecarboxamideformyltra nsferase</fullName>
        <ecNumber evidence="6">2.1.2.3</ecNumber>
    </submittedName>
</protein>
<name>E1QDM9_DESB2</name>
<organism evidence="6 7">
    <name type="scientific">Desulfarculus baarsii (strain ATCC 33931 / DSM 2075 / LMG 7858 / VKM B-1802 / 2st14)</name>
    <dbReference type="NCBI Taxonomy" id="644282"/>
    <lineage>
        <taxon>Bacteria</taxon>
        <taxon>Pseudomonadati</taxon>
        <taxon>Thermodesulfobacteriota</taxon>
        <taxon>Desulfarculia</taxon>
        <taxon>Desulfarculales</taxon>
        <taxon>Desulfarculaceae</taxon>
        <taxon>Desulfarculus</taxon>
    </lineage>
</organism>
<dbReference type="SUPFAM" id="SSF52335">
    <property type="entry name" value="Methylglyoxal synthase-like"/>
    <property type="match status" value="1"/>
</dbReference>
<dbReference type="EMBL" id="CP002085">
    <property type="protein sequence ID" value="ADK83548.1"/>
    <property type="molecule type" value="Genomic_DNA"/>
</dbReference>
<dbReference type="EC" id="2.1.2.3" evidence="6"/>
<keyword evidence="7" id="KW-1185">Reference proteome</keyword>
<evidence type="ECO:0000259" key="5">
    <source>
        <dbReference type="PROSITE" id="PS51855"/>
    </source>
</evidence>
<evidence type="ECO:0000313" key="7">
    <source>
        <dbReference type="Proteomes" id="UP000009047"/>
    </source>
</evidence>
<evidence type="ECO:0000256" key="4">
    <source>
        <dbReference type="ARBA" id="ARBA00023268"/>
    </source>
</evidence>
<dbReference type="PANTHER" id="PTHR11692:SF0">
    <property type="entry name" value="BIFUNCTIONAL PURINE BIOSYNTHESIS PROTEIN ATIC"/>
    <property type="match status" value="1"/>
</dbReference>
<dbReference type="GO" id="GO:0004643">
    <property type="term" value="F:phosphoribosylaminoimidazolecarboxamide formyltransferase activity"/>
    <property type="evidence" value="ECO:0007669"/>
    <property type="project" value="UniProtKB-EC"/>
</dbReference>
<dbReference type="InterPro" id="IPR036914">
    <property type="entry name" value="MGS-like_dom_sf"/>
</dbReference>
<keyword evidence="3" id="KW-0378">Hydrolase</keyword>
<dbReference type="PANTHER" id="PTHR11692">
    <property type="entry name" value="BIFUNCTIONAL PURINE BIOSYNTHESIS PROTEIN PURH"/>
    <property type="match status" value="1"/>
</dbReference>
<keyword evidence="4" id="KW-0511">Multifunctional enzyme</keyword>
<evidence type="ECO:0000256" key="1">
    <source>
        <dbReference type="ARBA" id="ARBA00022679"/>
    </source>
</evidence>
<dbReference type="Pfam" id="PF02142">
    <property type="entry name" value="MGS"/>
    <property type="match status" value="1"/>
</dbReference>
<sequence length="200" mass="21391">MNRKIMRALISVTDKAGVVEFAQGLARMGVTLISTGGTAKALRQGGLKVGDVAEVTGFPEMLDGRVKTLHPRIHGGILARRDDQSHRAQLAEHHIAPIDLVCVNLYAFEATVAQPGCSFEDAIENIDIGGPCLIRASAKNHQGVVVVTDPADYDAVLAEMAELGGGVGEKTRARLAAKAFRLTNQYDGAIADYMEKRLAR</sequence>
<dbReference type="Gene3D" id="3.40.50.1380">
    <property type="entry name" value="Methylglyoxal synthase-like domain"/>
    <property type="match status" value="1"/>
</dbReference>